<evidence type="ECO:0000313" key="6">
    <source>
        <dbReference type="EMBL" id="OCS86005.1"/>
    </source>
</evidence>
<dbReference type="PANTHER" id="PTHR47245:SF1">
    <property type="entry name" value="FOLDASE PROTEIN PRSA"/>
    <property type="match status" value="1"/>
</dbReference>
<dbReference type="EMBL" id="MATO01000064">
    <property type="protein sequence ID" value="OCS86005.1"/>
    <property type="molecule type" value="Genomic_DNA"/>
</dbReference>
<comment type="caution">
    <text evidence="6">The sequence shown here is derived from an EMBL/GenBank/DDBJ whole genome shotgun (WGS) entry which is preliminary data.</text>
</comment>
<dbReference type="Proteomes" id="UP000093482">
    <property type="component" value="Unassembled WGS sequence"/>
</dbReference>
<dbReference type="InterPro" id="IPR050245">
    <property type="entry name" value="PrsA_foldase"/>
</dbReference>
<organism evidence="6 7">
    <name type="scientific">Caryophanon latum</name>
    <dbReference type="NCBI Taxonomy" id="33977"/>
    <lineage>
        <taxon>Bacteria</taxon>
        <taxon>Bacillati</taxon>
        <taxon>Bacillota</taxon>
        <taxon>Bacilli</taxon>
        <taxon>Bacillales</taxon>
        <taxon>Caryophanaceae</taxon>
        <taxon>Caryophanon</taxon>
    </lineage>
</organism>
<dbReference type="OrthoDB" id="14196at2"/>
<dbReference type="PROSITE" id="PS51257">
    <property type="entry name" value="PROKAR_LIPOPROTEIN"/>
    <property type="match status" value="1"/>
</dbReference>
<dbReference type="Gene3D" id="1.10.4030.10">
    <property type="entry name" value="Porin chaperone SurA, peptide-binding domain"/>
    <property type="match status" value="1"/>
</dbReference>
<dbReference type="AlphaFoldDB" id="A0A1C0YFR3"/>
<evidence type="ECO:0000256" key="5">
    <source>
        <dbReference type="ARBA" id="ARBA00023235"/>
    </source>
</evidence>
<dbReference type="SUPFAM" id="SSF109998">
    <property type="entry name" value="Triger factor/SurA peptide-binding domain-like"/>
    <property type="match status" value="1"/>
</dbReference>
<evidence type="ECO:0000256" key="3">
    <source>
        <dbReference type="ARBA" id="ARBA00022729"/>
    </source>
</evidence>
<reference evidence="6 7" key="1">
    <citation type="submission" date="2016-07" db="EMBL/GenBank/DDBJ databases">
        <title>Caryophanon latum genome sequencing.</title>
        <authorList>
            <person name="Verma A."/>
            <person name="Pal Y."/>
            <person name="Krishnamurthi S."/>
        </authorList>
    </citation>
    <scope>NUCLEOTIDE SEQUENCE [LARGE SCALE GENOMIC DNA]</scope>
    <source>
        <strain evidence="6 7">DSM 14151</strain>
    </source>
</reference>
<name>A0A1C0YFR3_9BACL</name>
<evidence type="ECO:0000313" key="7">
    <source>
        <dbReference type="Proteomes" id="UP000093482"/>
    </source>
</evidence>
<dbReference type="GO" id="GO:0003755">
    <property type="term" value="F:peptidyl-prolyl cis-trans isomerase activity"/>
    <property type="evidence" value="ECO:0007669"/>
    <property type="project" value="UniProtKB-KW"/>
</dbReference>
<protein>
    <recommendedName>
        <fullName evidence="2">peptidylprolyl isomerase</fullName>
        <ecNumber evidence="2">5.2.1.8</ecNumber>
    </recommendedName>
</protein>
<dbReference type="RefSeq" id="WP_066466202.1">
    <property type="nucleotide sequence ID" value="NZ_MATO01000064.1"/>
</dbReference>
<evidence type="ECO:0000256" key="4">
    <source>
        <dbReference type="ARBA" id="ARBA00023110"/>
    </source>
</evidence>
<dbReference type="InterPro" id="IPR027304">
    <property type="entry name" value="Trigger_fact/SurA_dom_sf"/>
</dbReference>
<gene>
    <name evidence="6" type="ORF">A6K76_14820</name>
</gene>
<accession>A0A1C0YFR3</accession>
<comment type="catalytic activity">
    <reaction evidence="1">
        <text>[protein]-peptidylproline (omega=180) = [protein]-peptidylproline (omega=0)</text>
        <dbReference type="Rhea" id="RHEA:16237"/>
        <dbReference type="Rhea" id="RHEA-COMP:10747"/>
        <dbReference type="Rhea" id="RHEA-COMP:10748"/>
        <dbReference type="ChEBI" id="CHEBI:83833"/>
        <dbReference type="ChEBI" id="CHEBI:83834"/>
        <dbReference type="EC" id="5.2.1.8"/>
    </reaction>
</comment>
<keyword evidence="5" id="KW-0413">Isomerase</keyword>
<keyword evidence="4" id="KW-0697">Rotamase</keyword>
<evidence type="ECO:0000256" key="2">
    <source>
        <dbReference type="ARBA" id="ARBA00013194"/>
    </source>
</evidence>
<sequence length="156" mass="17861">MKKLRYIAFASSLFLLAACNDREEEIIVTSSLGDITKESFYDEMIAIAGPSMIEQVVTKMLLEDTYSVSDEDVEEELDVLKQSYGDTFDQTLEANGMTEESLRQNIYFSLLRDTAVKESGKTFDELMYDLLEEHDVQVQDEALQNVLDKYTQPIEK</sequence>
<keyword evidence="3" id="KW-0732">Signal</keyword>
<proteinExistence type="predicted"/>
<keyword evidence="7" id="KW-1185">Reference proteome</keyword>
<evidence type="ECO:0000256" key="1">
    <source>
        <dbReference type="ARBA" id="ARBA00000971"/>
    </source>
</evidence>
<dbReference type="EC" id="5.2.1.8" evidence="2"/>
<dbReference type="PANTHER" id="PTHR47245">
    <property type="entry name" value="PEPTIDYLPROLYL ISOMERASE"/>
    <property type="match status" value="1"/>
</dbReference>